<dbReference type="AlphaFoldDB" id="A0A6P1DTJ3"/>
<dbReference type="SUPFAM" id="SSF51735">
    <property type="entry name" value="NAD(P)-binding Rossmann-fold domains"/>
    <property type="match status" value="1"/>
</dbReference>
<comment type="caution">
    <text evidence="3">The sequence shown here is derived from an EMBL/GenBank/DDBJ whole genome shotgun (WGS) entry which is preliminary data.</text>
</comment>
<proteinExistence type="predicted"/>
<gene>
    <name evidence="3" type="ORF">G3480_03320</name>
</gene>
<organism evidence="3 4">
    <name type="scientific">Thiorhodococcus mannitoliphagus</name>
    <dbReference type="NCBI Taxonomy" id="329406"/>
    <lineage>
        <taxon>Bacteria</taxon>
        <taxon>Pseudomonadati</taxon>
        <taxon>Pseudomonadota</taxon>
        <taxon>Gammaproteobacteria</taxon>
        <taxon>Chromatiales</taxon>
        <taxon>Chromatiaceae</taxon>
        <taxon>Thiorhodococcus</taxon>
    </lineage>
</organism>
<dbReference type="GO" id="GO:0005737">
    <property type="term" value="C:cytoplasm"/>
    <property type="evidence" value="ECO:0007669"/>
    <property type="project" value="TreeGrafter"/>
</dbReference>
<dbReference type="GO" id="GO:0004029">
    <property type="term" value="F:aldehyde dehydrogenase (NAD+) activity"/>
    <property type="evidence" value="ECO:0007669"/>
    <property type="project" value="TreeGrafter"/>
</dbReference>
<sequence>MSAAEDKDLGKILVTGATGQVGRRLVAALIEQGQAVSVLTRSREAATDLWPQGRVEILEADLTAPSTLGLADLDQIDTLFHLASYSPGAQEPDIYNAPSHWEVTAKGTQNLTARLRQSRVRRIVYLSSIKAMGDQACSLGRPADESTAPQPDTLYGRAKLKAEQAVLELEGINAIKTSVMRLPMVYGIGDAGNIPRMIAAIAAGRFPPWPRIENHRSAVHVDDVIAAAILIARSPKTAGQVYCVTDGGGYSTRWIYEQILCALGKKIPGWTVPLSLLRLAAGAGSAAERLLGRRMPLTSEGLSKLTGDAWLSSDKLRLELGFTPRHSLRGEIPRLTQALRARPSPGPERPRDP</sequence>
<reference evidence="3 4" key="2">
    <citation type="submission" date="2020-02" db="EMBL/GenBank/DDBJ databases">
        <title>Genome sequences of Thiorhodococcus mannitoliphagus and Thiorhodococcus minor, purple sulfur photosynthetic bacteria in the gammaproteobacterial family, Chromatiaceae.</title>
        <authorList>
            <person name="Aviles F.A."/>
            <person name="Meyer T.E."/>
            <person name="Kyndt J.A."/>
        </authorList>
    </citation>
    <scope>NUCLEOTIDE SEQUENCE [LARGE SCALE GENOMIC DNA]</scope>
    <source>
        <strain evidence="3 4">DSM 18266</strain>
    </source>
</reference>
<keyword evidence="4" id="KW-1185">Reference proteome</keyword>
<dbReference type="PANTHER" id="PTHR48079">
    <property type="entry name" value="PROTEIN YEEZ"/>
    <property type="match status" value="1"/>
</dbReference>
<dbReference type="PANTHER" id="PTHR48079:SF6">
    <property type="entry name" value="NAD(P)-BINDING DOMAIN-CONTAINING PROTEIN-RELATED"/>
    <property type="match status" value="1"/>
</dbReference>
<evidence type="ECO:0000256" key="1">
    <source>
        <dbReference type="SAM" id="MobiDB-lite"/>
    </source>
</evidence>
<accession>A0A6P1DTJ3</accession>
<dbReference type="InterPro" id="IPR036291">
    <property type="entry name" value="NAD(P)-bd_dom_sf"/>
</dbReference>
<reference evidence="4" key="1">
    <citation type="journal article" date="2020" name="Microbiol. Resour. Announc.">
        <title>Draft Genome Sequences of Thiorhodococcus mannitoliphagus and Thiorhodococcus minor, Purple Sulfur Photosynthetic Bacteria in the Gammaproteobacterial Family Chromatiaceae.</title>
        <authorList>
            <person name="Aviles F.A."/>
            <person name="Meyer T.E."/>
            <person name="Kyndt J.A."/>
        </authorList>
    </citation>
    <scope>NUCLEOTIDE SEQUENCE [LARGE SCALE GENOMIC DNA]</scope>
    <source>
        <strain evidence="4">DSM 18266</strain>
    </source>
</reference>
<dbReference type="InterPro" id="IPR001509">
    <property type="entry name" value="Epimerase_deHydtase"/>
</dbReference>
<dbReference type="EMBL" id="JAAIJR010000008">
    <property type="protein sequence ID" value="NEX19352.1"/>
    <property type="molecule type" value="Genomic_DNA"/>
</dbReference>
<name>A0A6P1DTJ3_9GAMM</name>
<feature type="region of interest" description="Disordered" evidence="1">
    <location>
        <begin position="333"/>
        <end position="353"/>
    </location>
</feature>
<dbReference type="InterPro" id="IPR051783">
    <property type="entry name" value="NAD(P)-dependent_oxidoreduct"/>
</dbReference>
<evidence type="ECO:0000313" key="3">
    <source>
        <dbReference type="EMBL" id="NEX19352.1"/>
    </source>
</evidence>
<dbReference type="Proteomes" id="UP000471640">
    <property type="component" value="Unassembled WGS sequence"/>
</dbReference>
<protein>
    <submittedName>
        <fullName evidence="3">NAD-dependent epimerase/dehydratase family protein</fullName>
    </submittedName>
</protein>
<feature type="domain" description="NAD-dependent epimerase/dehydratase" evidence="2">
    <location>
        <begin position="12"/>
        <end position="241"/>
    </location>
</feature>
<evidence type="ECO:0000259" key="2">
    <source>
        <dbReference type="Pfam" id="PF01370"/>
    </source>
</evidence>
<evidence type="ECO:0000313" key="4">
    <source>
        <dbReference type="Proteomes" id="UP000471640"/>
    </source>
</evidence>
<dbReference type="Pfam" id="PF01370">
    <property type="entry name" value="Epimerase"/>
    <property type="match status" value="1"/>
</dbReference>
<dbReference type="Gene3D" id="3.40.50.720">
    <property type="entry name" value="NAD(P)-binding Rossmann-like Domain"/>
    <property type="match status" value="1"/>
</dbReference>
<dbReference type="RefSeq" id="WP_164652253.1">
    <property type="nucleotide sequence ID" value="NZ_JAAIJR010000008.1"/>
</dbReference>